<keyword evidence="5" id="KW-1185">Reference proteome</keyword>
<protein>
    <recommendedName>
        <fullName evidence="6">DUF4378 domain-containing protein</fullName>
    </recommendedName>
</protein>
<dbReference type="Pfam" id="PF12552">
    <property type="entry name" value="DUF3741"/>
    <property type="match status" value="1"/>
</dbReference>
<dbReference type="PANTHER" id="PTHR47071">
    <property type="entry name" value="PROTEIN TRM32"/>
    <property type="match status" value="1"/>
</dbReference>
<accession>A0AAV8PHI0</accession>
<comment type="caution">
    <text evidence="4">The sequence shown here is derived from an EMBL/GenBank/DDBJ whole genome shotgun (WGS) entry which is preliminary data.</text>
</comment>
<evidence type="ECO:0000259" key="2">
    <source>
        <dbReference type="Pfam" id="PF12552"/>
    </source>
</evidence>
<reference evidence="4 5" key="1">
    <citation type="submission" date="2022-12" db="EMBL/GenBank/DDBJ databases">
        <title>Chromosome-scale assembly of the Ensete ventricosum genome.</title>
        <authorList>
            <person name="Dussert Y."/>
            <person name="Stocks J."/>
            <person name="Wendawek A."/>
            <person name="Woldeyes F."/>
            <person name="Nichols R.A."/>
            <person name="Borrell J.S."/>
        </authorList>
    </citation>
    <scope>NUCLEOTIDE SEQUENCE [LARGE SCALE GENOMIC DNA]</scope>
    <source>
        <strain evidence="5">cv. Maze</strain>
        <tissue evidence="4">Seeds</tissue>
    </source>
</reference>
<feature type="compositionally biased region" description="Polar residues" evidence="1">
    <location>
        <begin position="631"/>
        <end position="642"/>
    </location>
</feature>
<dbReference type="PANTHER" id="PTHR47071:SF9">
    <property type="entry name" value="TRM32-LIKE PROTEIN (DUF3741)"/>
    <property type="match status" value="1"/>
</dbReference>
<feature type="region of interest" description="Disordered" evidence="1">
    <location>
        <begin position="631"/>
        <end position="651"/>
    </location>
</feature>
<evidence type="ECO:0000256" key="1">
    <source>
        <dbReference type="SAM" id="MobiDB-lite"/>
    </source>
</evidence>
<dbReference type="InterPro" id="IPR044257">
    <property type="entry name" value="TRM32-like"/>
</dbReference>
<name>A0AAV8PHI0_ENSVE</name>
<evidence type="ECO:0000259" key="3">
    <source>
        <dbReference type="Pfam" id="PF14309"/>
    </source>
</evidence>
<proteinExistence type="predicted"/>
<dbReference type="AlphaFoldDB" id="A0AAV8PHI0"/>
<dbReference type="InterPro" id="IPR022212">
    <property type="entry name" value="DUF3741"/>
</dbReference>
<dbReference type="EMBL" id="JAQQAF010000005">
    <property type="protein sequence ID" value="KAJ8484701.1"/>
    <property type="molecule type" value="Genomic_DNA"/>
</dbReference>
<evidence type="ECO:0000313" key="4">
    <source>
        <dbReference type="EMBL" id="KAJ8484701.1"/>
    </source>
</evidence>
<feature type="domain" description="DUF3741" evidence="2">
    <location>
        <begin position="249"/>
        <end position="291"/>
    </location>
</feature>
<evidence type="ECO:0008006" key="6">
    <source>
        <dbReference type="Google" id="ProtNLM"/>
    </source>
</evidence>
<sequence length="951" mass="106498">MTARGEELNFRNLFVSFSKQNVRKSRPCGVDREIVFTLNPQSIAFLLLNRALRLDDIAAKAPWTPFDHLTAGYGSVAAASGLQCRLHANKSPEDKTYGDAEHAGSTEYSRLYVPSISNQHDKSYREANSRVVKRNSGKALRDLILKKLFRKLHRKQKMLPVTPRLLRTFSIHHLECNDYVLPEEMSAESEIEVLETQETDSLKCQVCGSVDTVKNVGQDQLVELGDHLTEKQIILVEKLHEAREAFLKQKQLVAKGIGTDDALQCKDCTTMLELFNAHRDLFSKILEDPNSILETHSQGLHRSNANKLLTKAGSFPSLRSPGRRGNGQSAQVKHNQMAGVHFVNEEVKSPVEERSVSKSMDNDLRAVPSSAGINVDMLKSESAVLNDYGVDPDPEFLPTSHEMENCTVDGTHLNSLEDITHENRNVNHRISMDGFLHKIPYGQKVPEEVLTKKLFQSASARSFRDVSCDNFSFPPKVDPHQRIKRSHSVVDSSDRYSNFLNSFPVGESKRLSETLISVKQYSSVPDRKTPRTFGRIHSNPEFRSYHLSRDIQSGLFHASLSLKESSIIPQDDETVDMYSLSKQESVETTLHVKGKLESYKSTEQICNLNASGSTEKLPLVKISETELSESCDVTDSTTQSGGHVQLPQKDTGAAESPFLDSKFHQIDAPELLVSKQEVKGHIAAHELARIPKIGPGDEPTKQNQISDLDLCFEEDIDSSSKYAVSKDSTLRSLHFEGLNSLPQPANNVDVDISAGVETVESSSSNEQRDGLTSTDVFHIRVDQNDEAEFNYIRNVLMEPGFSGSAWYSRYQSVDRLLFGEADYTFHVFEAASCDSDNTYLDHQLLSDLVNEVLFEIYEKSFARGMFLHIGPCVRPIPVGYHILEEVWAKISQHLSSKRQPVHTLENVMARDFATTDGWLNLQRDAESIGMELAGLILDDLLDELMPQLPVG</sequence>
<feature type="domain" description="DUF4378" evidence="3">
    <location>
        <begin position="788"/>
        <end position="943"/>
    </location>
</feature>
<dbReference type="InterPro" id="IPR025486">
    <property type="entry name" value="DUF4378"/>
</dbReference>
<dbReference type="Proteomes" id="UP001222027">
    <property type="component" value="Unassembled WGS sequence"/>
</dbReference>
<evidence type="ECO:0000313" key="5">
    <source>
        <dbReference type="Proteomes" id="UP001222027"/>
    </source>
</evidence>
<dbReference type="Pfam" id="PF14309">
    <property type="entry name" value="DUF4378"/>
    <property type="match status" value="1"/>
</dbReference>
<gene>
    <name evidence="4" type="ORF">OPV22_017186</name>
</gene>
<organism evidence="4 5">
    <name type="scientific">Ensete ventricosum</name>
    <name type="common">Abyssinian banana</name>
    <name type="synonym">Musa ensete</name>
    <dbReference type="NCBI Taxonomy" id="4639"/>
    <lineage>
        <taxon>Eukaryota</taxon>
        <taxon>Viridiplantae</taxon>
        <taxon>Streptophyta</taxon>
        <taxon>Embryophyta</taxon>
        <taxon>Tracheophyta</taxon>
        <taxon>Spermatophyta</taxon>
        <taxon>Magnoliopsida</taxon>
        <taxon>Liliopsida</taxon>
        <taxon>Zingiberales</taxon>
        <taxon>Musaceae</taxon>
        <taxon>Ensete</taxon>
    </lineage>
</organism>